<dbReference type="Pfam" id="PF03106">
    <property type="entry name" value="WRKY"/>
    <property type="match status" value="1"/>
</dbReference>
<keyword evidence="5" id="KW-0539">Nucleus</keyword>
<dbReference type="Proteomes" id="UP001341840">
    <property type="component" value="Unassembled WGS sequence"/>
</dbReference>
<comment type="subcellular location">
    <subcellularLocation>
        <location evidence="1">Nucleus</location>
    </subcellularLocation>
</comment>
<keyword evidence="9" id="KW-1185">Reference proteome</keyword>
<accession>A0ABU6Z3Y3</accession>
<evidence type="ECO:0000256" key="3">
    <source>
        <dbReference type="ARBA" id="ARBA00023125"/>
    </source>
</evidence>
<evidence type="ECO:0000313" key="9">
    <source>
        <dbReference type="Proteomes" id="UP001341840"/>
    </source>
</evidence>
<evidence type="ECO:0000256" key="1">
    <source>
        <dbReference type="ARBA" id="ARBA00004123"/>
    </source>
</evidence>
<gene>
    <name evidence="8" type="ORF">PIB30_013184</name>
</gene>
<comment type="caution">
    <text evidence="8">The sequence shown here is derived from an EMBL/GenBank/DDBJ whole genome shotgun (WGS) entry which is preliminary data.</text>
</comment>
<dbReference type="InterPro" id="IPR003657">
    <property type="entry name" value="WRKY_dom"/>
</dbReference>
<dbReference type="InterPro" id="IPR036576">
    <property type="entry name" value="WRKY_dom_sf"/>
</dbReference>
<dbReference type="Gene3D" id="2.20.25.80">
    <property type="entry name" value="WRKY domain"/>
    <property type="match status" value="1"/>
</dbReference>
<evidence type="ECO:0000256" key="2">
    <source>
        <dbReference type="ARBA" id="ARBA00023015"/>
    </source>
</evidence>
<keyword evidence="4" id="KW-0804">Transcription</keyword>
<dbReference type="InterPro" id="IPR044810">
    <property type="entry name" value="WRKY_plant"/>
</dbReference>
<feature type="coiled-coil region" evidence="6">
    <location>
        <begin position="5"/>
        <end position="46"/>
    </location>
</feature>
<dbReference type="SMART" id="SM00774">
    <property type="entry name" value="WRKY"/>
    <property type="match status" value="1"/>
</dbReference>
<organism evidence="8 9">
    <name type="scientific">Stylosanthes scabra</name>
    <dbReference type="NCBI Taxonomy" id="79078"/>
    <lineage>
        <taxon>Eukaryota</taxon>
        <taxon>Viridiplantae</taxon>
        <taxon>Streptophyta</taxon>
        <taxon>Embryophyta</taxon>
        <taxon>Tracheophyta</taxon>
        <taxon>Spermatophyta</taxon>
        <taxon>Magnoliopsida</taxon>
        <taxon>eudicotyledons</taxon>
        <taxon>Gunneridae</taxon>
        <taxon>Pentapetalae</taxon>
        <taxon>rosids</taxon>
        <taxon>fabids</taxon>
        <taxon>Fabales</taxon>
        <taxon>Fabaceae</taxon>
        <taxon>Papilionoideae</taxon>
        <taxon>50 kb inversion clade</taxon>
        <taxon>dalbergioids sensu lato</taxon>
        <taxon>Dalbergieae</taxon>
        <taxon>Pterocarpus clade</taxon>
        <taxon>Stylosanthes</taxon>
    </lineage>
</organism>
<dbReference type="SUPFAM" id="SSF118290">
    <property type="entry name" value="WRKY DNA-binding domain"/>
    <property type="match status" value="1"/>
</dbReference>
<dbReference type="PROSITE" id="PS50811">
    <property type="entry name" value="WRKY"/>
    <property type="match status" value="1"/>
</dbReference>
<name>A0ABU6Z3Y3_9FABA</name>
<protein>
    <recommendedName>
        <fullName evidence="7">WRKY domain-containing protein</fullName>
    </recommendedName>
</protein>
<evidence type="ECO:0000256" key="4">
    <source>
        <dbReference type="ARBA" id="ARBA00023163"/>
    </source>
</evidence>
<dbReference type="PANTHER" id="PTHR31429:SF38">
    <property type="entry name" value="WRKY TRANSCRIPTION FACTOR 40-RELATED"/>
    <property type="match status" value="1"/>
</dbReference>
<evidence type="ECO:0000256" key="6">
    <source>
        <dbReference type="SAM" id="Coils"/>
    </source>
</evidence>
<reference evidence="8 9" key="1">
    <citation type="journal article" date="2023" name="Plants (Basel)">
        <title>Bridging the Gap: Combining Genomics and Transcriptomics Approaches to Understand Stylosanthes scabra, an Orphan Legume from the Brazilian Caatinga.</title>
        <authorList>
            <person name="Ferreira-Neto J.R.C."/>
            <person name="da Silva M.D."/>
            <person name="Binneck E."/>
            <person name="de Melo N.F."/>
            <person name="da Silva R.H."/>
            <person name="de Melo A.L.T.M."/>
            <person name="Pandolfi V."/>
            <person name="Bustamante F.O."/>
            <person name="Brasileiro-Vidal A.C."/>
            <person name="Benko-Iseppon A.M."/>
        </authorList>
    </citation>
    <scope>NUCLEOTIDE SEQUENCE [LARGE SCALE GENOMIC DNA]</scope>
    <source>
        <tissue evidence="8">Leaves</tissue>
    </source>
</reference>
<keyword evidence="2" id="KW-0805">Transcription regulation</keyword>
<evidence type="ECO:0000256" key="5">
    <source>
        <dbReference type="ARBA" id="ARBA00023242"/>
    </source>
</evidence>
<evidence type="ECO:0000313" key="8">
    <source>
        <dbReference type="EMBL" id="MED6216969.1"/>
    </source>
</evidence>
<sequence>MDEKVEALQVELERVKEENSDLRLMLEVLSNKHKNLQSQIRDINKESEQIIGFNNNSMHIVDYSTNCKRPRLVEFPTAKKPLQIFVRTNPNDDTLIIRDGYQWRKYGQKVTKDNASPRAYFRCSMAPSCPAKKKVQKCIDDKSILVATYDGEHNHAAIHDSLIPSSSTPKGSVANNINNNYCKNNDLPFTILENDDKKYWPHQRDSVRLCCDGDVTMQKSDHRGNTKIEEYASSLIKDPEFTAALAEAVARTITGQSKEQDLNLNLGLPEE</sequence>
<dbReference type="EMBL" id="JASCZI010271894">
    <property type="protein sequence ID" value="MED6216969.1"/>
    <property type="molecule type" value="Genomic_DNA"/>
</dbReference>
<keyword evidence="3" id="KW-0238">DNA-binding</keyword>
<evidence type="ECO:0000259" key="7">
    <source>
        <dbReference type="PROSITE" id="PS50811"/>
    </source>
</evidence>
<keyword evidence="6" id="KW-0175">Coiled coil</keyword>
<feature type="domain" description="WRKY" evidence="7">
    <location>
        <begin position="92"/>
        <end position="158"/>
    </location>
</feature>
<dbReference type="PANTHER" id="PTHR31429">
    <property type="entry name" value="WRKY TRANSCRIPTION FACTOR 36-RELATED"/>
    <property type="match status" value="1"/>
</dbReference>
<proteinExistence type="predicted"/>